<protein>
    <recommendedName>
        <fullName evidence="2">Endonuclease/exonuclease/phosphatase domain-containing protein</fullName>
    </recommendedName>
</protein>
<reference evidence="1" key="1">
    <citation type="journal article" date="2013" name="Environ. Microbiol.">
        <title>Microbiota from the distal guts of lean and obese adolescents exhibit partial functional redundancy besides clear differences in community structure.</title>
        <authorList>
            <person name="Ferrer M."/>
            <person name="Ruiz A."/>
            <person name="Lanza F."/>
            <person name="Haange S.B."/>
            <person name="Oberbach A."/>
            <person name="Till H."/>
            <person name="Bargiela R."/>
            <person name="Campoy C."/>
            <person name="Segura M.T."/>
            <person name="Richter M."/>
            <person name="von Bergen M."/>
            <person name="Seifert J."/>
            <person name="Suarez A."/>
        </authorList>
    </citation>
    <scope>NUCLEOTIDE SEQUENCE</scope>
</reference>
<evidence type="ECO:0000313" key="1">
    <source>
        <dbReference type="EMBL" id="EKC66606.1"/>
    </source>
</evidence>
<dbReference type="Gene3D" id="3.60.10.10">
    <property type="entry name" value="Endonuclease/exonuclease/phosphatase"/>
    <property type="match status" value="1"/>
</dbReference>
<dbReference type="AlphaFoldDB" id="K1U5C2"/>
<proteinExistence type="predicted"/>
<evidence type="ECO:0008006" key="2">
    <source>
        <dbReference type="Google" id="ProtNLM"/>
    </source>
</evidence>
<dbReference type="InterPro" id="IPR036691">
    <property type="entry name" value="Endo/exonu/phosph_ase_sf"/>
</dbReference>
<comment type="caution">
    <text evidence="1">The sequence shown here is derived from an EMBL/GenBank/DDBJ whole genome shotgun (WGS) entry which is preliminary data.</text>
</comment>
<gene>
    <name evidence="1" type="ORF">OBE_05853</name>
</gene>
<organism evidence="1">
    <name type="scientific">human gut metagenome</name>
    <dbReference type="NCBI Taxonomy" id="408170"/>
    <lineage>
        <taxon>unclassified sequences</taxon>
        <taxon>metagenomes</taxon>
        <taxon>organismal metagenomes</taxon>
    </lineage>
</organism>
<name>K1U5C2_9ZZZZ</name>
<feature type="non-terminal residue" evidence="1">
    <location>
        <position position="96"/>
    </location>
</feature>
<sequence>MGGSAVGDDTIRIFNNHLHSTAITVHDDKYLSEHQFLTDTAGGAKIKNIFRRFRDNSMLRAAQADTIARAIAATPGCKIVCGDFNDTPMSYTYRVM</sequence>
<accession>K1U5C2</accession>
<dbReference type="EMBL" id="AJWZ01004026">
    <property type="protein sequence ID" value="EKC66606.1"/>
    <property type="molecule type" value="Genomic_DNA"/>
</dbReference>
<dbReference type="SUPFAM" id="SSF56219">
    <property type="entry name" value="DNase I-like"/>
    <property type="match status" value="1"/>
</dbReference>